<gene>
    <name evidence="1" type="ORF">EV194_105262</name>
</gene>
<organism evidence="1 2">
    <name type="scientific">Natronoflexus pectinivorans</name>
    <dbReference type="NCBI Taxonomy" id="682526"/>
    <lineage>
        <taxon>Bacteria</taxon>
        <taxon>Pseudomonadati</taxon>
        <taxon>Bacteroidota</taxon>
        <taxon>Bacteroidia</taxon>
        <taxon>Marinilabiliales</taxon>
        <taxon>Marinilabiliaceae</taxon>
        <taxon>Natronoflexus</taxon>
    </lineage>
</organism>
<evidence type="ECO:0000313" key="2">
    <source>
        <dbReference type="Proteomes" id="UP000295221"/>
    </source>
</evidence>
<dbReference type="Proteomes" id="UP000295221">
    <property type="component" value="Unassembled WGS sequence"/>
</dbReference>
<comment type="caution">
    <text evidence="1">The sequence shown here is derived from an EMBL/GenBank/DDBJ whole genome shotgun (WGS) entry which is preliminary data.</text>
</comment>
<name>A0A4R2GK54_9BACT</name>
<sequence length="39" mass="4654">MVFNQKIEPMMKGFYKMTKGEKIMTNSRPPIVKFYLLNV</sequence>
<dbReference type="EMBL" id="SLWK01000005">
    <property type="protein sequence ID" value="TCO08454.1"/>
    <property type="molecule type" value="Genomic_DNA"/>
</dbReference>
<dbReference type="AlphaFoldDB" id="A0A4R2GK54"/>
<reference evidence="1 2" key="1">
    <citation type="submission" date="2019-03" db="EMBL/GenBank/DDBJ databases">
        <title>Genomic Encyclopedia of Type Strains, Phase IV (KMG-IV): sequencing the most valuable type-strain genomes for metagenomic binning, comparative biology and taxonomic classification.</title>
        <authorList>
            <person name="Goeker M."/>
        </authorList>
    </citation>
    <scope>NUCLEOTIDE SEQUENCE [LARGE SCALE GENOMIC DNA]</scope>
    <source>
        <strain evidence="1 2">DSM 24179</strain>
    </source>
</reference>
<keyword evidence="2" id="KW-1185">Reference proteome</keyword>
<accession>A0A4R2GK54</accession>
<protein>
    <submittedName>
        <fullName evidence="1">Uncharacterized protein</fullName>
    </submittedName>
</protein>
<evidence type="ECO:0000313" key="1">
    <source>
        <dbReference type="EMBL" id="TCO08454.1"/>
    </source>
</evidence>
<proteinExistence type="predicted"/>